<dbReference type="AlphaFoldDB" id="A0A5S4FB40"/>
<evidence type="ECO:0000256" key="2">
    <source>
        <dbReference type="SAM" id="Phobius"/>
    </source>
</evidence>
<sequence>MDFWATATILFKRWYVTIPAFLLTVVAAAGVYALAPKTFVSSSALVLTLPVTGGSVPSDPKFPNPRTNPLVSFDQGLSMTSSILIQALNTPQTAAKVGAPIGGDVTLKITSGGTNPELMPATPFIVITCEAPTAELAHGIVAKVTALAHTELRARQQQVKAPPTTYVQATVVVPPTEPDEKKGSRMRSAVVTGALAFFMGLFAAFAAESFARHRRARRRPVMGEPTRLEPATSNGTRSLAGREG</sequence>
<evidence type="ECO:0000313" key="4">
    <source>
        <dbReference type="Proteomes" id="UP000309128"/>
    </source>
</evidence>
<evidence type="ECO:0000256" key="1">
    <source>
        <dbReference type="SAM" id="MobiDB-lite"/>
    </source>
</evidence>
<dbReference type="EMBL" id="VCKY01000115">
    <property type="protein sequence ID" value="TMR13923.1"/>
    <property type="molecule type" value="Genomic_DNA"/>
</dbReference>
<name>A0A5S4FB40_9ACTN</name>
<feature type="transmembrane region" description="Helical" evidence="2">
    <location>
        <begin position="14"/>
        <end position="35"/>
    </location>
</feature>
<comment type="caution">
    <text evidence="3">The sequence shown here is derived from an EMBL/GenBank/DDBJ whole genome shotgun (WGS) entry which is preliminary data.</text>
</comment>
<evidence type="ECO:0008006" key="5">
    <source>
        <dbReference type="Google" id="ProtNLM"/>
    </source>
</evidence>
<evidence type="ECO:0000313" key="3">
    <source>
        <dbReference type="EMBL" id="TMR13923.1"/>
    </source>
</evidence>
<keyword evidence="2" id="KW-0472">Membrane</keyword>
<protein>
    <recommendedName>
        <fullName evidence="5">Polysaccharide chain length determinant N-terminal domain-containing protein</fullName>
    </recommendedName>
</protein>
<keyword evidence="4" id="KW-1185">Reference proteome</keyword>
<keyword evidence="2" id="KW-0812">Transmembrane</keyword>
<proteinExistence type="predicted"/>
<organism evidence="3 4">
    <name type="scientific">Nonomuraea turkmeniaca</name>
    <dbReference type="NCBI Taxonomy" id="103838"/>
    <lineage>
        <taxon>Bacteria</taxon>
        <taxon>Bacillati</taxon>
        <taxon>Actinomycetota</taxon>
        <taxon>Actinomycetes</taxon>
        <taxon>Streptosporangiales</taxon>
        <taxon>Streptosporangiaceae</taxon>
        <taxon>Nonomuraea</taxon>
    </lineage>
</organism>
<feature type="region of interest" description="Disordered" evidence="1">
    <location>
        <begin position="216"/>
        <end position="244"/>
    </location>
</feature>
<dbReference type="Proteomes" id="UP000309128">
    <property type="component" value="Unassembled WGS sequence"/>
</dbReference>
<keyword evidence="2" id="KW-1133">Transmembrane helix</keyword>
<dbReference type="RefSeq" id="WP_138669594.1">
    <property type="nucleotide sequence ID" value="NZ_VCKY01000115.1"/>
</dbReference>
<feature type="transmembrane region" description="Helical" evidence="2">
    <location>
        <begin position="189"/>
        <end position="207"/>
    </location>
</feature>
<reference evidence="3 4" key="1">
    <citation type="submission" date="2019-05" db="EMBL/GenBank/DDBJ databases">
        <title>Draft genome sequence of Nonomuraea turkmeniaca DSM 43926.</title>
        <authorList>
            <person name="Saricaoglu S."/>
            <person name="Isik K."/>
        </authorList>
    </citation>
    <scope>NUCLEOTIDE SEQUENCE [LARGE SCALE GENOMIC DNA]</scope>
    <source>
        <strain evidence="3 4">DSM 43926</strain>
    </source>
</reference>
<accession>A0A5S4FB40</accession>
<dbReference type="OrthoDB" id="3522370at2"/>
<gene>
    <name evidence="3" type="ORF">ETD86_29720</name>
</gene>